<dbReference type="Pfam" id="PF06470">
    <property type="entry name" value="SMC_hinge"/>
    <property type="match status" value="1"/>
</dbReference>
<comment type="subcellular location">
    <subcellularLocation>
        <location evidence="1">Nucleus</location>
    </subcellularLocation>
</comment>
<evidence type="ECO:0000259" key="8">
    <source>
        <dbReference type="SMART" id="SM00968"/>
    </source>
</evidence>
<evidence type="ECO:0000256" key="7">
    <source>
        <dbReference type="SAM" id="Coils"/>
    </source>
</evidence>
<keyword evidence="10" id="KW-1185">Reference proteome</keyword>
<dbReference type="OrthoDB" id="5575062at2759"/>
<dbReference type="Gene3D" id="3.40.50.300">
    <property type="entry name" value="P-loop containing nucleotide triphosphate hydrolases"/>
    <property type="match status" value="1"/>
</dbReference>
<protein>
    <submittedName>
        <fullName evidence="9">Structural maintenance of chromosomes protein 4</fullName>
    </submittedName>
</protein>
<comment type="similarity">
    <text evidence="2">Belongs to the SMC family. SMC4 subfamily.</text>
</comment>
<dbReference type="InterPro" id="IPR027417">
    <property type="entry name" value="P-loop_NTPase"/>
</dbReference>
<dbReference type="GO" id="GO:0005634">
    <property type="term" value="C:nucleus"/>
    <property type="evidence" value="ECO:0007669"/>
    <property type="project" value="UniProtKB-SubCell"/>
</dbReference>
<evidence type="ECO:0000256" key="4">
    <source>
        <dbReference type="ARBA" id="ARBA00022840"/>
    </source>
</evidence>
<evidence type="ECO:0000256" key="3">
    <source>
        <dbReference type="ARBA" id="ARBA00022741"/>
    </source>
</evidence>
<dbReference type="Gene3D" id="1.10.287.1490">
    <property type="match status" value="1"/>
</dbReference>
<dbReference type="GO" id="GO:0007076">
    <property type="term" value="P:mitotic chromosome condensation"/>
    <property type="evidence" value="ECO:0007669"/>
    <property type="project" value="TreeGrafter"/>
</dbReference>
<dbReference type="GO" id="GO:0000796">
    <property type="term" value="C:condensin complex"/>
    <property type="evidence" value="ECO:0007669"/>
    <property type="project" value="TreeGrafter"/>
</dbReference>
<feature type="coiled-coil region" evidence="7">
    <location>
        <begin position="7"/>
        <end position="41"/>
    </location>
</feature>
<dbReference type="InterPro" id="IPR010935">
    <property type="entry name" value="SMC_hinge"/>
</dbReference>
<comment type="caution">
    <text evidence="9">The sequence shown here is derived from an EMBL/GenBank/DDBJ whole genome shotgun (WGS) entry which is preliminary data.</text>
</comment>
<keyword evidence="3" id="KW-0547">Nucleotide-binding</keyword>
<dbReference type="SMART" id="SM00968">
    <property type="entry name" value="SMC_hinge"/>
    <property type="match status" value="1"/>
</dbReference>
<dbReference type="Gene3D" id="3.30.70.1620">
    <property type="match status" value="1"/>
</dbReference>
<keyword evidence="6" id="KW-0539">Nucleus</keyword>
<name>A0A6A4VXN9_AMPAM</name>
<dbReference type="Proteomes" id="UP000440578">
    <property type="component" value="Unassembled WGS sequence"/>
</dbReference>
<dbReference type="Pfam" id="PF02463">
    <property type="entry name" value="SMC_N"/>
    <property type="match status" value="1"/>
</dbReference>
<evidence type="ECO:0000256" key="2">
    <source>
        <dbReference type="ARBA" id="ARBA00006005"/>
    </source>
</evidence>
<dbReference type="SUPFAM" id="SSF75553">
    <property type="entry name" value="Smc hinge domain"/>
    <property type="match status" value="1"/>
</dbReference>
<evidence type="ECO:0000256" key="6">
    <source>
        <dbReference type="ARBA" id="ARBA00023242"/>
    </source>
</evidence>
<keyword evidence="5 7" id="KW-0175">Coiled coil</keyword>
<gene>
    <name evidence="9" type="primary">smc4</name>
    <name evidence="9" type="ORF">FJT64_003726</name>
</gene>
<sequence>MKFSGLLSELEREVPRAEQRLEAARTELASTAQELAAAGEQLRVGRGRLEEVRSALQSGRGRGAVLSAVMEQKRNGSLPGVFGRLGDLGAIHEKYDVAISTACGPLDNIVVDSVDTAQQCIQFLKQNSIGTATFIALDKMEKWRQHTQTPIQTPENVPRLFDLVQVKDERVRTAFYYALRDTLVADDLTQATRIGYGRQRHRVVTLRGDLIETSGTMSGGGKKSFCGRMGTKVVQAEVTQAEVESAEADVSGIAQRVQELKRKHHQLEEAVEALQKKLDKMRMEQRKHTMDAQAAAGQLEQLERQIAEQREKVAQATPDPATVRQMEAQLKRATKEYEKAESAASAVEDQVKAVHAKIMEVSGGKVKAAQKKLDDATKKLEKVSGDIVRLGVAIKTAERNAVKCRDKIAAMETEQKEAEAEKQSLCDQREKLEETAAVAIQAIKELEDKRKEMDQQLSALKEERDTAAADEDKVKASKIEIDQEMEKFDGVIKENKARAQHWKKQLSKLELQSVPESDRADDDITELPQLSEEELRQLDDEAVKYTLTVQEEELSRLKPDLAALAEYRKKEEIYLNRVAELDAITSQRDTQRKYYDDLRKQRLNEFMGGFAIITSKLKEMYQMITLGGDAELELVDSLDPFSEGIVFSVRPPKKSWKNITKLSGGEKTLSSLALVFALHYYKPTPLYVMDEIDAALDFKNVSIVGNYIKS</sequence>
<evidence type="ECO:0000313" key="10">
    <source>
        <dbReference type="Proteomes" id="UP000440578"/>
    </source>
</evidence>
<dbReference type="FunFam" id="1.20.1060.20:FF:000003">
    <property type="entry name" value="Structural maintenance of chromosomes 4"/>
    <property type="match status" value="1"/>
</dbReference>
<evidence type="ECO:0000313" key="9">
    <source>
        <dbReference type="EMBL" id="KAF0298955.1"/>
    </source>
</evidence>
<reference evidence="9 10" key="1">
    <citation type="submission" date="2019-07" db="EMBL/GenBank/DDBJ databases">
        <title>Draft genome assembly of a fouling barnacle, Amphibalanus amphitrite (Darwin, 1854): The first reference genome for Thecostraca.</title>
        <authorList>
            <person name="Kim W."/>
        </authorList>
    </citation>
    <scope>NUCLEOTIDE SEQUENCE [LARGE SCALE GENOMIC DNA]</scope>
    <source>
        <strain evidence="9">SNU_AA5</strain>
        <tissue evidence="9">Soma without cirri and trophi</tissue>
    </source>
</reference>
<dbReference type="SUPFAM" id="SSF52540">
    <property type="entry name" value="P-loop containing nucleoside triphosphate hydrolases"/>
    <property type="match status" value="1"/>
</dbReference>
<evidence type="ECO:0000256" key="5">
    <source>
        <dbReference type="ARBA" id="ARBA00023054"/>
    </source>
</evidence>
<evidence type="ECO:0000256" key="1">
    <source>
        <dbReference type="ARBA" id="ARBA00004123"/>
    </source>
</evidence>
<keyword evidence="4" id="KW-0067">ATP-binding</keyword>
<dbReference type="InterPro" id="IPR003395">
    <property type="entry name" value="RecF/RecN/SMC_N"/>
</dbReference>
<dbReference type="PANTHER" id="PTHR18937">
    <property type="entry name" value="STRUCTURAL MAINTENANCE OF CHROMOSOMES SMC FAMILY MEMBER"/>
    <property type="match status" value="1"/>
</dbReference>
<dbReference type="InterPro" id="IPR036277">
    <property type="entry name" value="SMC_hinge_sf"/>
</dbReference>
<proteinExistence type="inferred from homology"/>
<accession>A0A6A4VXN9</accession>
<dbReference type="Gene3D" id="1.20.1060.20">
    <property type="match status" value="1"/>
</dbReference>
<organism evidence="9 10">
    <name type="scientific">Amphibalanus amphitrite</name>
    <name type="common">Striped barnacle</name>
    <name type="synonym">Balanus amphitrite</name>
    <dbReference type="NCBI Taxonomy" id="1232801"/>
    <lineage>
        <taxon>Eukaryota</taxon>
        <taxon>Metazoa</taxon>
        <taxon>Ecdysozoa</taxon>
        <taxon>Arthropoda</taxon>
        <taxon>Crustacea</taxon>
        <taxon>Multicrustacea</taxon>
        <taxon>Cirripedia</taxon>
        <taxon>Thoracica</taxon>
        <taxon>Thoracicalcarea</taxon>
        <taxon>Balanomorpha</taxon>
        <taxon>Balanoidea</taxon>
        <taxon>Balanidae</taxon>
        <taxon>Amphibalaninae</taxon>
        <taxon>Amphibalanus</taxon>
    </lineage>
</organism>
<dbReference type="EMBL" id="VIIS01001400">
    <property type="protein sequence ID" value="KAF0298955.1"/>
    <property type="molecule type" value="Genomic_DNA"/>
</dbReference>
<dbReference type="PANTHER" id="PTHR18937:SF172">
    <property type="entry name" value="STRUCTURAL MAINTENANCE OF CHROMOSOMES PROTEIN"/>
    <property type="match status" value="1"/>
</dbReference>
<feature type="domain" description="SMC hinge" evidence="8">
    <location>
        <begin position="79"/>
        <end position="195"/>
    </location>
</feature>
<dbReference type="GO" id="GO:0005524">
    <property type="term" value="F:ATP binding"/>
    <property type="evidence" value="ECO:0007669"/>
    <property type="project" value="UniProtKB-KW"/>
</dbReference>
<dbReference type="AlphaFoldDB" id="A0A6A4VXN9"/>
<dbReference type="FunFam" id="3.30.70.1620:FF:000003">
    <property type="entry name" value="Structural maintenance of chromosomes 4"/>
    <property type="match status" value="1"/>
</dbReference>
<feature type="coiled-coil region" evidence="7">
    <location>
        <begin position="243"/>
        <end position="512"/>
    </location>
</feature>